<name>A0ABX1LVG4_9CYAN</name>
<gene>
    <name evidence="1" type="ORF">HC246_19535</name>
</gene>
<accession>A0ABX1LVG4</accession>
<keyword evidence="2" id="KW-1185">Reference proteome</keyword>
<comment type="caution">
    <text evidence="1">The sequence shown here is derived from an EMBL/GenBank/DDBJ whole genome shotgun (WGS) entry which is preliminary data.</text>
</comment>
<dbReference type="EMBL" id="JAAVJL010000002">
    <property type="protein sequence ID" value="NMF60158.1"/>
    <property type="molecule type" value="Genomic_DNA"/>
</dbReference>
<protein>
    <submittedName>
        <fullName evidence="1">Uncharacterized protein</fullName>
    </submittedName>
</protein>
<dbReference type="Proteomes" id="UP000738376">
    <property type="component" value="Unassembled WGS sequence"/>
</dbReference>
<dbReference type="RefSeq" id="WP_169365098.1">
    <property type="nucleotide sequence ID" value="NZ_JAAVJL010000002.1"/>
</dbReference>
<evidence type="ECO:0000313" key="1">
    <source>
        <dbReference type="EMBL" id="NMF60158.1"/>
    </source>
</evidence>
<organism evidence="1 2">
    <name type="scientific">Pseudanabaena yagii GIHE-NHR1</name>
    <dbReference type="NCBI Taxonomy" id="2722753"/>
    <lineage>
        <taxon>Bacteria</taxon>
        <taxon>Bacillati</taxon>
        <taxon>Cyanobacteriota</taxon>
        <taxon>Cyanophyceae</taxon>
        <taxon>Pseudanabaenales</taxon>
        <taxon>Pseudanabaenaceae</taxon>
        <taxon>Pseudanabaena</taxon>
        <taxon>Pseudanabaena yagii</taxon>
    </lineage>
</organism>
<evidence type="ECO:0000313" key="2">
    <source>
        <dbReference type="Proteomes" id="UP000738376"/>
    </source>
</evidence>
<sequence length="148" mass="16270">MSNVLPSEAIAKEVFSLELTPQAVLLNELTDSVLQAQEGFKVLNLSADATQWIKSLTIIDSLTIIECLAHSLKSHLILDSEQQKLEDAADELREELYEFCPCGDLPAEQCDGEACGEFEAILIDEEAAIQDVLDPNWMYDALDEGLAA</sequence>
<proteinExistence type="predicted"/>
<reference evidence="1 2" key="1">
    <citation type="submission" date="2020-03" db="EMBL/GenBank/DDBJ databases">
        <title>Draft Genome Sequence of 2-Methylisoborneol Producing Pseudanabaena yagii Strain GIHE-NHR1 Isolated from North Han River in South Korea.</title>
        <authorList>
            <person name="Jeong J."/>
        </authorList>
    </citation>
    <scope>NUCLEOTIDE SEQUENCE [LARGE SCALE GENOMIC DNA]</scope>
    <source>
        <strain evidence="1 2">GIHE-NHR1</strain>
    </source>
</reference>